<dbReference type="eggNOG" id="arCOG00981">
    <property type="taxonomic scope" value="Archaea"/>
</dbReference>
<dbReference type="Gene3D" id="3.10.50.40">
    <property type="match status" value="1"/>
</dbReference>
<evidence type="ECO:0000313" key="2">
    <source>
        <dbReference type="EMBL" id="ERG95869.1"/>
    </source>
</evidence>
<dbReference type="AlphaFoldDB" id="U1MZE6"/>
<keyword evidence="1" id="KW-1133">Transmembrane helix</keyword>
<accession>U1MZE6</accession>
<gene>
    <name evidence="2" type="ORF">J07HQW2_02329</name>
</gene>
<dbReference type="GO" id="GO:0003755">
    <property type="term" value="F:peptidyl-prolyl cis-trans isomerase activity"/>
    <property type="evidence" value="ECO:0007669"/>
    <property type="project" value="InterPro"/>
</dbReference>
<dbReference type="InterPro" id="IPR046357">
    <property type="entry name" value="PPIase_dom_sf"/>
</dbReference>
<evidence type="ECO:0000256" key="1">
    <source>
        <dbReference type="SAM" id="Phobius"/>
    </source>
</evidence>
<reference evidence="2 3" key="1">
    <citation type="journal article" date="2013" name="PLoS ONE">
        <title>Assembly-driven community genomics of a hypersaline microbial ecosystem.</title>
        <authorList>
            <person name="Podell S."/>
            <person name="Ugalde J.A."/>
            <person name="Narasingarao P."/>
            <person name="Banfield J.F."/>
            <person name="Heidelberg K.B."/>
            <person name="Allen E.E."/>
        </authorList>
    </citation>
    <scope>NUCLEOTIDE SEQUENCE [LARGE SCALE GENOMIC DNA]</scope>
    <source>
        <strain evidence="3">J07HQW2</strain>
    </source>
</reference>
<dbReference type="HOGENOM" id="CLU_2353173_0_0_2"/>
<feature type="transmembrane region" description="Helical" evidence="1">
    <location>
        <begin position="66"/>
        <end position="86"/>
    </location>
</feature>
<proteinExistence type="predicted"/>
<dbReference type="SUPFAM" id="SSF54534">
    <property type="entry name" value="FKBP-like"/>
    <property type="match status" value="1"/>
</dbReference>
<dbReference type="EMBL" id="KE356561">
    <property type="protein sequence ID" value="ERG95869.1"/>
    <property type="molecule type" value="Genomic_DNA"/>
</dbReference>
<dbReference type="RefSeq" id="WP_021055341.1">
    <property type="nucleotide sequence ID" value="NZ_KE356561.1"/>
</dbReference>
<name>U1MZE6_9EURY</name>
<protein>
    <submittedName>
        <fullName evidence="2">Uncharacterized protein</fullName>
    </submittedName>
</protein>
<keyword evidence="1" id="KW-0812">Transmembrane</keyword>
<keyword evidence="1" id="KW-0472">Membrane</keyword>
<evidence type="ECO:0000313" key="3">
    <source>
        <dbReference type="Proteomes" id="UP000030710"/>
    </source>
</evidence>
<sequence length="96" mass="10822">MTGEDGDHIIVEYVGRFADGTEFSTSRQEVSMQNELAAEGDELLAFIIDVGETIDRILDCTLRLKINIMMTLLPFMMILLSLILITNSLEKYFISS</sequence>
<organism evidence="2 3">
    <name type="scientific">Haloquadratum walsbyi J07HQW2</name>
    <dbReference type="NCBI Taxonomy" id="1238425"/>
    <lineage>
        <taxon>Archaea</taxon>
        <taxon>Methanobacteriati</taxon>
        <taxon>Methanobacteriota</taxon>
        <taxon>Stenosarchaea group</taxon>
        <taxon>Halobacteria</taxon>
        <taxon>Halobacteriales</taxon>
        <taxon>Haloferacaceae</taxon>
        <taxon>Haloquadratum</taxon>
    </lineage>
</organism>
<dbReference type="Proteomes" id="UP000030710">
    <property type="component" value="Unassembled WGS sequence"/>
</dbReference>